<dbReference type="Gene3D" id="3.40.250.10">
    <property type="entry name" value="Rhodanese-like domain"/>
    <property type="match status" value="1"/>
</dbReference>
<evidence type="ECO:0000313" key="4">
    <source>
        <dbReference type="Proteomes" id="UP000655287"/>
    </source>
</evidence>
<dbReference type="Pfam" id="PF00581">
    <property type="entry name" value="Rhodanese"/>
    <property type="match status" value="1"/>
</dbReference>
<feature type="compositionally biased region" description="Polar residues" evidence="1">
    <location>
        <begin position="137"/>
        <end position="150"/>
    </location>
</feature>
<dbReference type="SUPFAM" id="SSF52821">
    <property type="entry name" value="Rhodanese/Cell cycle control phosphatase"/>
    <property type="match status" value="1"/>
</dbReference>
<dbReference type="InterPro" id="IPR036873">
    <property type="entry name" value="Rhodanese-like_dom_sf"/>
</dbReference>
<dbReference type="Proteomes" id="UP000655287">
    <property type="component" value="Unassembled WGS sequence"/>
</dbReference>
<gene>
    <name evidence="3" type="ORF">Sru01_54380</name>
</gene>
<proteinExistence type="predicted"/>
<dbReference type="SMART" id="SM00450">
    <property type="entry name" value="RHOD"/>
    <property type="match status" value="1"/>
</dbReference>
<feature type="region of interest" description="Disordered" evidence="1">
    <location>
        <begin position="123"/>
        <end position="150"/>
    </location>
</feature>
<dbReference type="InterPro" id="IPR001763">
    <property type="entry name" value="Rhodanese-like_dom"/>
</dbReference>
<evidence type="ECO:0000259" key="2">
    <source>
        <dbReference type="PROSITE" id="PS50206"/>
    </source>
</evidence>
<accession>A0A919V0U9</accession>
<comment type="caution">
    <text evidence="3">The sequence shown here is derived from an EMBL/GenBank/DDBJ whole genome shotgun (WGS) entry which is preliminary data.</text>
</comment>
<protein>
    <submittedName>
        <fullName evidence="3">Sulfurtransferase</fullName>
    </submittedName>
</protein>
<name>A0A919V0U9_9ACTN</name>
<dbReference type="AlphaFoldDB" id="A0A919V0U9"/>
<feature type="compositionally biased region" description="Pro residues" evidence="1">
    <location>
        <begin position="124"/>
        <end position="133"/>
    </location>
</feature>
<dbReference type="RefSeq" id="WP_239137770.1">
    <property type="nucleotide sequence ID" value="NZ_BOOU01000073.1"/>
</dbReference>
<keyword evidence="4" id="KW-1185">Reference proteome</keyword>
<dbReference type="PROSITE" id="PS50206">
    <property type="entry name" value="RHODANESE_3"/>
    <property type="match status" value="1"/>
</dbReference>
<reference evidence="3" key="1">
    <citation type="submission" date="2021-01" db="EMBL/GenBank/DDBJ databases">
        <title>Whole genome shotgun sequence of Sphaerisporangium rufum NBRC 109079.</title>
        <authorList>
            <person name="Komaki H."/>
            <person name="Tamura T."/>
        </authorList>
    </citation>
    <scope>NUCLEOTIDE SEQUENCE</scope>
    <source>
        <strain evidence="3">NBRC 109079</strain>
    </source>
</reference>
<evidence type="ECO:0000313" key="3">
    <source>
        <dbReference type="EMBL" id="GII80456.1"/>
    </source>
</evidence>
<sequence>MGIDEYLRAARMGLHRLTPRQAWAAVTSGSYLVDTRPEFQRRRDGEVPGAIVVERNHLEWRLDPRCAARIPEATSTDVHWIVLCDEGYSSSLAAAALRRIGLADATDVIGGFQAWLAAGLPSLRPSPPTPPRGPGQSAITSATGSPDTAG</sequence>
<evidence type="ECO:0000256" key="1">
    <source>
        <dbReference type="SAM" id="MobiDB-lite"/>
    </source>
</evidence>
<feature type="domain" description="Rhodanese" evidence="2">
    <location>
        <begin position="32"/>
        <end position="124"/>
    </location>
</feature>
<organism evidence="3 4">
    <name type="scientific">Sphaerisporangium rufum</name>
    <dbReference type="NCBI Taxonomy" id="1381558"/>
    <lineage>
        <taxon>Bacteria</taxon>
        <taxon>Bacillati</taxon>
        <taxon>Actinomycetota</taxon>
        <taxon>Actinomycetes</taxon>
        <taxon>Streptosporangiales</taxon>
        <taxon>Streptosporangiaceae</taxon>
        <taxon>Sphaerisporangium</taxon>
    </lineage>
</organism>
<dbReference type="EMBL" id="BOOU01000073">
    <property type="protein sequence ID" value="GII80456.1"/>
    <property type="molecule type" value="Genomic_DNA"/>
</dbReference>